<keyword evidence="3" id="KW-1185">Reference proteome</keyword>
<reference evidence="2 3" key="1">
    <citation type="submission" date="2021-06" db="EMBL/GenBank/DDBJ databases">
        <title>Caerostris darwini draft genome.</title>
        <authorList>
            <person name="Kono N."/>
            <person name="Arakawa K."/>
        </authorList>
    </citation>
    <scope>NUCLEOTIDE SEQUENCE [LARGE SCALE GENOMIC DNA]</scope>
</reference>
<evidence type="ECO:0000313" key="3">
    <source>
        <dbReference type="Proteomes" id="UP001054837"/>
    </source>
</evidence>
<keyword evidence="1" id="KW-1133">Transmembrane helix</keyword>
<proteinExistence type="predicted"/>
<keyword evidence="1" id="KW-0472">Membrane</keyword>
<organism evidence="2 3">
    <name type="scientific">Caerostris darwini</name>
    <dbReference type="NCBI Taxonomy" id="1538125"/>
    <lineage>
        <taxon>Eukaryota</taxon>
        <taxon>Metazoa</taxon>
        <taxon>Ecdysozoa</taxon>
        <taxon>Arthropoda</taxon>
        <taxon>Chelicerata</taxon>
        <taxon>Arachnida</taxon>
        <taxon>Araneae</taxon>
        <taxon>Araneomorphae</taxon>
        <taxon>Entelegynae</taxon>
        <taxon>Araneoidea</taxon>
        <taxon>Araneidae</taxon>
        <taxon>Caerostris</taxon>
    </lineage>
</organism>
<evidence type="ECO:0000313" key="2">
    <source>
        <dbReference type="EMBL" id="GIY31450.1"/>
    </source>
</evidence>
<feature type="transmembrane region" description="Helical" evidence="1">
    <location>
        <begin position="63"/>
        <end position="91"/>
    </location>
</feature>
<protein>
    <submittedName>
        <fullName evidence="2">Uncharacterized protein</fullName>
    </submittedName>
</protein>
<name>A0AAV4SCQ1_9ARAC</name>
<dbReference type="EMBL" id="BPLQ01007674">
    <property type="protein sequence ID" value="GIY31450.1"/>
    <property type="molecule type" value="Genomic_DNA"/>
</dbReference>
<dbReference type="AlphaFoldDB" id="A0AAV4SCQ1"/>
<dbReference type="Proteomes" id="UP001054837">
    <property type="component" value="Unassembled WGS sequence"/>
</dbReference>
<accession>A0AAV4SCQ1</accession>
<comment type="caution">
    <text evidence="2">The sequence shown here is derived from an EMBL/GenBank/DDBJ whole genome shotgun (WGS) entry which is preliminary data.</text>
</comment>
<evidence type="ECO:0000256" key="1">
    <source>
        <dbReference type="SAM" id="Phobius"/>
    </source>
</evidence>
<sequence>MLRILCWLWLEKREKGYVVFWISALAQFRASDLETSSLGTASTTSSPKNAVREPFGHSSSFRLLLQALIAFLLSLLSFYSVGWIGGVLLLAKLFS</sequence>
<keyword evidence="1" id="KW-0812">Transmembrane</keyword>
<gene>
    <name evidence="2" type="ORF">CDAR_448131</name>
</gene>